<keyword evidence="6 10" id="KW-0378">Hydrolase</keyword>
<evidence type="ECO:0000256" key="2">
    <source>
        <dbReference type="ARBA" id="ARBA00022516"/>
    </source>
</evidence>
<evidence type="ECO:0000256" key="1">
    <source>
        <dbReference type="ARBA" id="ARBA00022475"/>
    </source>
</evidence>
<keyword evidence="3 10" id="KW-0997">Cell inner membrane</keyword>
<feature type="binding site" evidence="10">
    <location>
        <position position="10"/>
    </location>
    <ligand>
        <name>Mn(2+)</name>
        <dbReference type="ChEBI" id="CHEBI:29035"/>
        <label>1</label>
    </ligand>
</feature>
<dbReference type="GO" id="GO:0009245">
    <property type="term" value="P:lipid A biosynthetic process"/>
    <property type="evidence" value="ECO:0007669"/>
    <property type="project" value="UniProtKB-UniRule"/>
</dbReference>
<dbReference type="Proteomes" id="UP000247555">
    <property type="component" value="Unassembled WGS sequence"/>
</dbReference>
<evidence type="ECO:0000313" key="12">
    <source>
        <dbReference type="EMBL" id="PXX81819.1"/>
    </source>
</evidence>
<keyword evidence="4 10" id="KW-0441">Lipid A biosynthesis</keyword>
<accession>A0A318KW68</accession>
<dbReference type="GO" id="GO:0030145">
    <property type="term" value="F:manganese ion binding"/>
    <property type="evidence" value="ECO:0007669"/>
    <property type="project" value="UniProtKB-UniRule"/>
</dbReference>
<dbReference type="EMBL" id="QJKI01000001">
    <property type="protein sequence ID" value="PXX81819.1"/>
    <property type="molecule type" value="Genomic_DNA"/>
</dbReference>
<dbReference type="NCBIfam" id="NF003743">
    <property type="entry name" value="PRK05340.1"/>
    <property type="match status" value="1"/>
</dbReference>
<comment type="similarity">
    <text evidence="10">Belongs to the LpxH family.</text>
</comment>
<evidence type="ECO:0000259" key="11">
    <source>
        <dbReference type="Pfam" id="PF00149"/>
    </source>
</evidence>
<evidence type="ECO:0000256" key="8">
    <source>
        <dbReference type="ARBA" id="ARBA00023136"/>
    </source>
</evidence>
<dbReference type="HAMAP" id="MF_00575">
    <property type="entry name" value="LpxH"/>
    <property type="match status" value="1"/>
</dbReference>
<evidence type="ECO:0000256" key="10">
    <source>
        <dbReference type="HAMAP-Rule" id="MF_00575"/>
    </source>
</evidence>
<feature type="binding site" evidence="10">
    <location>
        <position position="121"/>
    </location>
    <ligand>
        <name>substrate</name>
    </ligand>
</feature>
<feature type="binding site" evidence="10">
    <location>
        <position position="41"/>
    </location>
    <ligand>
        <name>Mn(2+)</name>
        <dbReference type="ChEBI" id="CHEBI:29035"/>
        <label>2</label>
    </ligand>
</feature>
<keyword evidence="1 10" id="KW-1003">Cell membrane</keyword>
<dbReference type="InterPro" id="IPR010138">
    <property type="entry name" value="UDP-diacylglucosamine_Hdrlase"/>
</dbReference>
<keyword evidence="9 10" id="KW-0464">Manganese</keyword>
<gene>
    <name evidence="10" type="primary">lpxH</name>
    <name evidence="12" type="ORF">DFR34_10148</name>
</gene>
<feature type="binding site" evidence="10">
    <location>
        <position position="8"/>
    </location>
    <ligand>
        <name>Mn(2+)</name>
        <dbReference type="ChEBI" id="CHEBI:29035"/>
        <label>1</label>
    </ligand>
</feature>
<keyword evidence="5 10" id="KW-0479">Metal-binding</keyword>
<feature type="binding site" evidence="10">
    <location>
        <position position="163"/>
    </location>
    <ligand>
        <name>substrate</name>
    </ligand>
</feature>
<dbReference type="CDD" id="cd07398">
    <property type="entry name" value="MPP_YbbF-LpxH"/>
    <property type="match status" value="1"/>
</dbReference>
<comment type="caution">
    <text evidence="12">The sequence shown here is derived from an EMBL/GenBank/DDBJ whole genome shotgun (WGS) entry which is preliminary data.</text>
</comment>
<dbReference type="GO" id="GO:0008758">
    <property type="term" value="F:UDP-2,3-diacylglucosamine hydrolase activity"/>
    <property type="evidence" value="ECO:0007669"/>
    <property type="project" value="UniProtKB-UniRule"/>
</dbReference>
<evidence type="ECO:0000256" key="7">
    <source>
        <dbReference type="ARBA" id="ARBA00023098"/>
    </source>
</evidence>
<keyword evidence="8 10" id="KW-0472">Membrane</keyword>
<keyword evidence="7 10" id="KW-0443">Lipid metabolism</keyword>
<evidence type="ECO:0000256" key="4">
    <source>
        <dbReference type="ARBA" id="ARBA00022556"/>
    </source>
</evidence>
<dbReference type="GO" id="GO:0005737">
    <property type="term" value="C:cytoplasm"/>
    <property type="evidence" value="ECO:0007669"/>
    <property type="project" value="InterPro"/>
</dbReference>
<dbReference type="RefSeq" id="WP_110389153.1">
    <property type="nucleotide sequence ID" value="NZ_QJKI01000001.1"/>
</dbReference>
<proteinExistence type="inferred from homology"/>
<feature type="binding site" evidence="10">
    <location>
        <position position="78"/>
    </location>
    <ligand>
        <name>Mn(2+)</name>
        <dbReference type="ChEBI" id="CHEBI:29035"/>
        <label>2</label>
    </ligand>
</feature>
<sequence>MTTLFLADLHLSPDTPALNARFQAFLRAHAGQVEALYILGDLFEFWLGDDDDRPFTRDCLSWLAAFARQTPLYVLPGNRDFLLGAGFCRASGATLLSEPHALTLYGRPYLLCHGDALCRDDVAYQRFRRKVRQRWRQWLFLALPLAWRARLVGAVRQETGQAKMHKSAAIMDVNQDAVDELLNAAPSGSVLIHGHTHRPAHHQWTHHGQARQRWVIRDWRDEGGGYLAVDANGVRALSC</sequence>
<comment type="cofactor">
    <cofactor evidence="10">
        <name>Mn(2+)</name>
        <dbReference type="ChEBI" id="CHEBI:29035"/>
    </cofactor>
    <text evidence="10">Binds 2 Mn(2+) ions per subunit in a binuclear metal center.</text>
</comment>
<evidence type="ECO:0000256" key="9">
    <source>
        <dbReference type="ARBA" id="ARBA00023211"/>
    </source>
</evidence>
<comment type="function">
    <text evidence="10">Hydrolyzes the pyrophosphate bond of UDP-2,3-diacylglucosamine to yield 2,3-diacylglucosamine 1-phosphate (lipid X) and UMP by catalyzing the attack of water at the alpha-P atom. Involved in the biosynthesis of lipid A, a phosphorylated glycolipid that anchors the lipopolysaccharide to the outer membrane of the cell.</text>
</comment>
<comment type="caution">
    <text evidence="10">Lacks conserved residue(s) required for the propagation of feature annotation.</text>
</comment>
<feature type="binding site" evidence="10">
    <location>
        <position position="195"/>
    </location>
    <ligand>
        <name>Mn(2+)</name>
        <dbReference type="ChEBI" id="CHEBI:29035"/>
        <label>2</label>
    </ligand>
</feature>
<keyword evidence="2 10" id="KW-0444">Lipid biosynthesis</keyword>
<dbReference type="InterPro" id="IPR004843">
    <property type="entry name" value="Calcineurin-like_PHP"/>
</dbReference>
<comment type="catalytic activity">
    <reaction evidence="10">
        <text>UDP-2-N,3-O-bis[(3R)-3-hydroxytetradecanoyl]-alpha-D-glucosamine + H2O = 2-N,3-O-bis[(3R)-3-hydroxytetradecanoyl]-alpha-D-glucosaminyl 1-phosphate + UMP + 2 H(+)</text>
        <dbReference type="Rhea" id="RHEA:25213"/>
        <dbReference type="ChEBI" id="CHEBI:15377"/>
        <dbReference type="ChEBI" id="CHEBI:15378"/>
        <dbReference type="ChEBI" id="CHEBI:57865"/>
        <dbReference type="ChEBI" id="CHEBI:57957"/>
        <dbReference type="ChEBI" id="CHEBI:78847"/>
        <dbReference type="EC" id="3.6.1.54"/>
    </reaction>
</comment>
<comment type="pathway">
    <text evidence="10">Glycolipid biosynthesis; lipid IV(A) biosynthesis; lipid IV(A) from (3R)-3-hydroxytetradecanoyl-[acyl-carrier-protein] and UDP-N-acetyl-alpha-D-glucosamine: step 4/6.</text>
</comment>
<evidence type="ECO:0000256" key="5">
    <source>
        <dbReference type="ARBA" id="ARBA00022723"/>
    </source>
</evidence>
<name>A0A318KW68_9NEIS</name>
<dbReference type="AlphaFoldDB" id="A0A318KW68"/>
<keyword evidence="13" id="KW-1185">Reference proteome</keyword>
<dbReference type="UniPathway" id="UPA00359">
    <property type="reaction ID" value="UER00480"/>
</dbReference>
<feature type="binding site" evidence="10">
    <location>
        <begin position="78"/>
        <end position="79"/>
    </location>
    <ligand>
        <name>substrate</name>
    </ligand>
</feature>
<dbReference type="PANTHER" id="PTHR34990">
    <property type="entry name" value="UDP-2,3-DIACYLGLUCOSAMINE HYDROLASE-RELATED"/>
    <property type="match status" value="1"/>
</dbReference>
<dbReference type="PANTHER" id="PTHR34990:SF1">
    <property type="entry name" value="UDP-2,3-DIACYLGLUCOSAMINE HYDROLASE"/>
    <property type="match status" value="1"/>
</dbReference>
<dbReference type="InterPro" id="IPR029052">
    <property type="entry name" value="Metallo-depent_PP-like"/>
</dbReference>
<dbReference type="Gene3D" id="3.60.21.10">
    <property type="match status" value="1"/>
</dbReference>
<protein>
    <recommendedName>
        <fullName evidence="10">UDP-2,3-diacylglucosamine hydrolase</fullName>
        <ecNumber evidence="10">3.6.1.54</ecNumber>
    </recommendedName>
    <alternativeName>
        <fullName evidence="10">UDP-2,3-diacylglucosamine diphosphatase</fullName>
    </alternativeName>
</protein>
<feature type="binding site" evidence="10">
    <location>
        <position position="195"/>
    </location>
    <ligand>
        <name>substrate</name>
    </ligand>
</feature>
<feature type="binding site" evidence="10">
    <location>
        <position position="41"/>
    </location>
    <ligand>
        <name>Mn(2+)</name>
        <dbReference type="ChEBI" id="CHEBI:29035"/>
        <label>1</label>
    </ligand>
</feature>
<evidence type="ECO:0000256" key="3">
    <source>
        <dbReference type="ARBA" id="ARBA00022519"/>
    </source>
</evidence>
<feature type="binding site" evidence="10">
    <location>
        <position position="197"/>
    </location>
    <ligand>
        <name>Mn(2+)</name>
        <dbReference type="ChEBI" id="CHEBI:29035"/>
        <label>1</label>
    </ligand>
</feature>
<dbReference type="SUPFAM" id="SSF56300">
    <property type="entry name" value="Metallo-dependent phosphatases"/>
    <property type="match status" value="1"/>
</dbReference>
<dbReference type="EC" id="3.6.1.54" evidence="10"/>
<feature type="binding site" evidence="10">
    <location>
        <position position="166"/>
    </location>
    <ligand>
        <name>substrate</name>
    </ligand>
</feature>
<dbReference type="Pfam" id="PF00149">
    <property type="entry name" value="Metallophos"/>
    <property type="match status" value="1"/>
</dbReference>
<organism evidence="12 13">
    <name type="scientific">Rivihabitans pingtungensis</name>
    <dbReference type="NCBI Taxonomy" id="1054498"/>
    <lineage>
        <taxon>Bacteria</taxon>
        <taxon>Pseudomonadati</taxon>
        <taxon>Pseudomonadota</taxon>
        <taxon>Betaproteobacteria</taxon>
        <taxon>Neisseriales</taxon>
        <taxon>Aquaspirillaceae</taxon>
        <taxon>Rivihabitans</taxon>
    </lineage>
</organism>
<reference evidence="12 13" key="1">
    <citation type="submission" date="2018-05" db="EMBL/GenBank/DDBJ databases">
        <title>Genomic Encyclopedia of Type Strains, Phase IV (KMG-IV): sequencing the most valuable type-strain genomes for metagenomic binning, comparative biology and taxonomic classification.</title>
        <authorList>
            <person name="Goeker M."/>
        </authorList>
    </citation>
    <scope>NUCLEOTIDE SEQUENCE [LARGE SCALE GENOMIC DNA]</scope>
    <source>
        <strain evidence="12 13">DSM 29661</strain>
    </source>
</reference>
<dbReference type="InterPro" id="IPR043461">
    <property type="entry name" value="LpxH-like"/>
</dbReference>
<dbReference type="NCBIfam" id="TIGR01854">
    <property type="entry name" value="lipid_A_lpxH"/>
    <property type="match status" value="1"/>
</dbReference>
<evidence type="ECO:0000313" key="13">
    <source>
        <dbReference type="Proteomes" id="UP000247555"/>
    </source>
</evidence>
<dbReference type="GO" id="GO:0019897">
    <property type="term" value="C:extrinsic component of plasma membrane"/>
    <property type="evidence" value="ECO:0007669"/>
    <property type="project" value="UniProtKB-UniRule"/>
</dbReference>
<feature type="domain" description="Calcineurin-like phosphoesterase" evidence="11">
    <location>
        <begin position="1"/>
        <end position="199"/>
    </location>
</feature>
<dbReference type="OrthoDB" id="9783283at2"/>
<evidence type="ECO:0000256" key="6">
    <source>
        <dbReference type="ARBA" id="ARBA00022801"/>
    </source>
</evidence>
<feature type="binding site" evidence="10">
    <location>
        <position position="113"/>
    </location>
    <ligand>
        <name>Mn(2+)</name>
        <dbReference type="ChEBI" id="CHEBI:29035"/>
        <label>2</label>
    </ligand>
</feature>
<comment type="subcellular location">
    <subcellularLocation>
        <location evidence="10">Cell inner membrane</location>
        <topology evidence="10">Peripheral membrane protein</topology>
        <orientation evidence="10">Cytoplasmic side</orientation>
    </subcellularLocation>
</comment>